<dbReference type="InterPro" id="IPR038695">
    <property type="entry name" value="Saro_0823-like_sf"/>
</dbReference>
<proteinExistence type="predicted"/>
<accession>A0A7C3PH72</accession>
<organism evidence="2">
    <name type="scientific">Oscillatoriales cyanobacterium SpSt-418</name>
    <dbReference type="NCBI Taxonomy" id="2282169"/>
    <lineage>
        <taxon>Bacteria</taxon>
        <taxon>Bacillati</taxon>
        <taxon>Cyanobacteriota</taxon>
        <taxon>Cyanophyceae</taxon>
        <taxon>Oscillatoriophycideae</taxon>
        <taxon>Oscillatoriales</taxon>
    </lineage>
</organism>
<protein>
    <submittedName>
        <fullName evidence="2">DUF192 domain-containing protein</fullName>
    </submittedName>
</protein>
<keyword evidence="1" id="KW-0732">Signal</keyword>
<dbReference type="AlphaFoldDB" id="A0A7C3PH72"/>
<dbReference type="PROSITE" id="PS51257">
    <property type="entry name" value="PROKAR_LIPOPROTEIN"/>
    <property type="match status" value="1"/>
</dbReference>
<evidence type="ECO:0000256" key="1">
    <source>
        <dbReference type="SAM" id="SignalP"/>
    </source>
</evidence>
<dbReference type="EMBL" id="DSRU01000274">
    <property type="protein sequence ID" value="HFM99775.1"/>
    <property type="molecule type" value="Genomic_DNA"/>
</dbReference>
<dbReference type="Gene3D" id="2.60.120.1140">
    <property type="entry name" value="Protein of unknown function DUF192"/>
    <property type="match status" value="1"/>
</dbReference>
<gene>
    <name evidence="2" type="ORF">ENR64_18880</name>
</gene>
<dbReference type="PANTHER" id="PTHR37953:SF1">
    <property type="entry name" value="UPF0127 PROTEIN MJ1496"/>
    <property type="match status" value="1"/>
</dbReference>
<dbReference type="PANTHER" id="PTHR37953">
    <property type="entry name" value="UPF0127 PROTEIN MJ1496"/>
    <property type="match status" value="1"/>
</dbReference>
<sequence length="162" mass="18233">MRLRLRSFLFLLLSGLIVSCSFWVPAASPDQEGNLGQTLPISAQVEIANQVIELEVARTPAEQAMGLMYRESLPDNRGMLFIFNPPRPVGFWMKNVRFPLDMVFLRNQKIIQIASEVPPCEAKPCPIYSPPGVVDQVIELRGGRAKELQLKQGDRVEVELRS</sequence>
<name>A0A7C3PH72_9CYAN</name>
<feature type="chain" id="PRO_5027891981" evidence="1">
    <location>
        <begin position="27"/>
        <end position="162"/>
    </location>
</feature>
<evidence type="ECO:0000313" key="2">
    <source>
        <dbReference type="EMBL" id="HFM99775.1"/>
    </source>
</evidence>
<reference evidence="2" key="1">
    <citation type="journal article" date="2020" name="mSystems">
        <title>Genome- and Community-Level Interaction Insights into Carbon Utilization and Element Cycling Functions of Hydrothermarchaeota in Hydrothermal Sediment.</title>
        <authorList>
            <person name="Zhou Z."/>
            <person name="Liu Y."/>
            <person name="Xu W."/>
            <person name="Pan J."/>
            <person name="Luo Z.H."/>
            <person name="Li M."/>
        </authorList>
    </citation>
    <scope>NUCLEOTIDE SEQUENCE [LARGE SCALE GENOMIC DNA]</scope>
    <source>
        <strain evidence="2">SpSt-418</strain>
    </source>
</reference>
<feature type="signal peptide" evidence="1">
    <location>
        <begin position="1"/>
        <end position="26"/>
    </location>
</feature>
<dbReference type="Pfam" id="PF02643">
    <property type="entry name" value="DUF192"/>
    <property type="match status" value="1"/>
</dbReference>
<dbReference type="InterPro" id="IPR003795">
    <property type="entry name" value="DUF192"/>
</dbReference>
<comment type="caution">
    <text evidence="2">The sequence shown here is derived from an EMBL/GenBank/DDBJ whole genome shotgun (WGS) entry which is preliminary data.</text>
</comment>